<dbReference type="STRING" id="69771.A0A1V6PIY1"/>
<accession>A0A1V6PIY1</accession>
<dbReference type="InterPro" id="IPR056121">
    <property type="entry name" value="DUF7704"/>
</dbReference>
<comment type="caution">
    <text evidence="3">The sequence shown here is derived from an EMBL/GenBank/DDBJ whole genome shotgun (WGS) entry which is preliminary data.</text>
</comment>
<name>A0A1V6PIY1_PENDC</name>
<dbReference type="EMBL" id="MDYL01000003">
    <property type="protein sequence ID" value="OQD76944.1"/>
    <property type="molecule type" value="Genomic_DNA"/>
</dbReference>
<feature type="transmembrane region" description="Helical" evidence="1">
    <location>
        <begin position="124"/>
        <end position="145"/>
    </location>
</feature>
<feature type="transmembrane region" description="Helical" evidence="1">
    <location>
        <begin position="55"/>
        <end position="74"/>
    </location>
</feature>
<dbReference type="Pfam" id="PF24803">
    <property type="entry name" value="DUF7704"/>
    <property type="match status" value="1"/>
</dbReference>
<gene>
    <name evidence="3" type="ORF">PENDEC_c003G01205</name>
</gene>
<feature type="transmembrane region" description="Helical" evidence="1">
    <location>
        <begin position="86"/>
        <end position="104"/>
    </location>
</feature>
<proteinExistence type="predicted"/>
<evidence type="ECO:0000256" key="1">
    <source>
        <dbReference type="SAM" id="Phobius"/>
    </source>
</evidence>
<dbReference type="PANTHER" id="PTHR37019:SF2">
    <property type="entry name" value="EXPERA DOMAIN-CONTAINING PROTEIN"/>
    <property type="match status" value="1"/>
</dbReference>
<feature type="domain" description="DUF7704" evidence="2">
    <location>
        <begin position="3"/>
        <end position="143"/>
    </location>
</feature>
<keyword evidence="4" id="KW-1185">Reference proteome</keyword>
<evidence type="ECO:0000313" key="3">
    <source>
        <dbReference type="EMBL" id="OQD76944.1"/>
    </source>
</evidence>
<dbReference type="OMA" id="DPWAWQN"/>
<dbReference type="OrthoDB" id="2937326at2759"/>
<organism evidence="3 4">
    <name type="scientific">Penicillium decumbens</name>
    <dbReference type="NCBI Taxonomy" id="69771"/>
    <lineage>
        <taxon>Eukaryota</taxon>
        <taxon>Fungi</taxon>
        <taxon>Dikarya</taxon>
        <taxon>Ascomycota</taxon>
        <taxon>Pezizomycotina</taxon>
        <taxon>Eurotiomycetes</taxon>
        <taxon>Eurotiomycetidae</taxon>
        <taxon>Eurotiales</taxon>
        <taxon>Aspergillaceae</taxon>
        <taxon>Penicillium</taxon>
    </lineage>
</organism>
<reference evidence="4" key="1">
    <citation type="journal article" date="2017" name="Nat. Microbiol.">
        <title>Global analysis of biosynthetic gene clusters reveals vast potential of secondary metabolite production in Penicillium species.</title>
        <authorList>
            <person name="Nielsen J.C."/>
            <person name="Grijseels S."/>
            <person name="Prigent S."/>
            <person name="Ji B."/>
            <person name="Dainat J."/>
            <person name="Nielsen K.F."/>
            <person name="Frisvad J.C."/>
            <person name="Workman M."/>
            <person name="Nielsen J."/>
        </authorList>
    </citation>
    <scope>NUCLEOTIDE SEQUENCE [LARGE SCALE GENOMIC DNA]</scope>
    <source>
        <strain evidence="4">IBT 11843</strain>
    </source>
</reference>
<keyword evidence="1" id="KW-1133">Transmembrane helix</keyword>
<dbReference type="PANTHER" id="PTHR37019">
    <property type="entry name" value="CHROMOSOME 1, WHOLE GENOME SHOTGUN SEQUENCE"/>
    <property type="match status" value="1"/>
</dbReference>
<dbReference type="AlphaFoldDB" id="A0A1V6PIY1"/>
<evidence type="ECO:0000259" key="2">
    <source>
        <dbReference type="Pfam" id="PF24803"/>
    </source>
</evidence>
<evidence type="ECO:0000313" key="4">
    <source>
        <dbReference type="Proteomes" id="UP000191522"/>
    </source>
</evidence>
<keyword evidence="1" id="KW-0472">Membrane</keyword>
<protein>
    <recommendedName>
        <fullName evidence="2">DUF7704 domain-containing protein</fullName>
    </recommendedName>
</protein>
<keyword evidence="1" id="KW-0812">Transmembrane</keyword>
<dbReference type="Proteomes" id="UP000191522">
    <property type="component" value="Unassembled WGS sequence"/>
</dbReference>
<sequence>MPTIFPSWPHIVFGVLEPLSLVLGALAPLYDLNGFIAGQCPHIEAPITHPSSVALAYQLGNVYFLLSLVGVGVLHTSTEPKVLRNYLIGLAIADIGHIYATYLAMGWGAFSDVAKWNALTWGNIGATGFLFINRVLYLCGVFGFAKAPKVPGKRE</sequence>